<dbReference type="AlphaFoldDB" id="A0A4Y6VBD7"/>
<dbReference type="PROSITE" id="PS01036">
    <property type="entry name" value="HSP70_3"/>
    <property type="match status" value="1"/>
</dbReference>
<organism evidence="4 5">
    <name type="scientific">Neokomagataea tanensis</name>
    <dbReference type="NCBI Taxonomy" id="661191"/>
    <lineage>
        <taxon>Bacteria</taxon>
        <taxon>Pseudomonadati</taxon>
        <taxon>Pseudomonadota</taxon>
        <taxon>Alphaproteobacteria</taxon>
        <taxon>Acetobacterales</taxon>
        <taxon>Acetobacteraceae</taxon>
        <taxon>Neokomagataea</taxon>
    </lineage>
</organism>
<dbReference type="OrthoDB" id="9807934at2"/>
<reference evidence="4 5" key="1">
    <citation type="submission" date="2018-09" db="EMBL/GenBank/DDBJ databases">
        <title>The complete genome sequence of Neokomagataea tanensis NBRC 106556(T).</title>
        <authorList>
            <person name="Chua K.-O."/>
            <person name="See-Too W.-S."/>
            <person name="Hong K.-W."/>
            <person name="Yin W.-F."/>
            <person name="Chan K.-G."/>
        </authorList>
    </citation>
    <scope>NUCLEOTIDE SEQUENCE [LARGE SCALE GENOMIC DNA]</scope>
    <source>
        <strain evidence="5">AH13 \ NBRC 106556</strain>
    </source>
</reference>
<comment type="similarity">
    <text evidence="1">Belongs to the heat shock protein 70 family.</text>
</comment>
<keyword evidence="5" id="KW-1185">Reference proteome</keyword>
<dbReference type="CDD" id="cd10231">
    <property type="entry name" value="ASKHA_NBD_HSP70_YegD-like"/>
    <property type="match status" value="1"/>
</dbReference>
<dbReference type="InterPro" id="IPR042054">
    <property type="entry name" value="YegD-like"/>
</dbReference>
<dbReference type="Pfam" id="PF00012">
    <property type="entry name" value="HSP70"/>
    <property type="match status" value="2"/>
</dbReference>
<dbReference type="RefSeq" id="WP_141493765.1">
    <property type="nucleotide sequence ID" value="NZ_CP032485.1"/>
</dbReference>
<dbReference type="Gene3D" id="3.90.640.10">
    <property type="entry name" value="Actin, Chain A, domain 4"/>
    <property type="match status" value="2"/>
</dbReference>
<evidence type="ECO:0000313" key="4">
    <source>
        <dbReference type="EMBL" id="QDH25777.1"/>
    </source>
</evidence>
<dbReference type="GO" id="GO:0140662">
    <property type="term" value="F:ATP-dependent protein folding chaperone"/>
    <property type="evidence" value="ECO:0007669"/>
    <property type="project" value="InterPro"/>
</dbReference>
<dbReference type="InterPro" id="IPR043129">
    <property type="entry name" value="ATPase_NBD"/>
</dbReference>
<name>A0A4Y6VBD7_9PROT</name>
<gene>
    <name evidence="4" type="ORF">D5366_02240</name>
</gene>
<evidence type="ECO:0000256" key="2">
    <source>
        <dbReference type="ARBA" id="ARBA00022741"/>
    </source>
</evidence>
<evidence type="ECO:0000313" key="5">
    <source>
        <dbReference type="Proteomes" id="UP000317214"/>
    </source>
</evidence>
<dbReference type="SUPFAM" id="SSF53067">
    <property type="entry name" value="Actin-like ATPase domain"/>
    <property type="match status" value="2"/>
</dbReference>
<keyword evidence="3" id="KW-0067">ATP-binding</keyword>
<accession>A0A4Y6VBD7</accession>
<dbReference type="InterPro" id="IPR013126">
    <property type="entry name" value="Hsp_70_fam"/>
</dbReference>
<keyword evidence="2" id="KW-0547">Nucleotide-binding</keyword>
<dbReference type="Gene3D" id="3.30.420.40">
    <property type="match status" value="3"/>
</dbReference>
<evidence type="ECO:0000256" key="1">
    <source>
        <dbReference type="ARBA" id="ARBA00007381"/>
    </source>
</evidence>
<dbReference type="EMBL" id="CP032485">
    <property type="protein sequence ID" value="QDH25777.1"/>
    <property type="molecule type" value="Genomic_DNA"/>
</dbReference>
<dbReference type="KEGG" id="ntn:D5366_02240"/>
<proteinExistence type="inferred from homology"/>
<sequence length="428" mass="46757">MTTPTSNTVRLGIDFGTSNSVIVLSTGDDVQPVTLRFSTGESRQTCRTLLCLWHETEGSRRVLSEAIGQDAIEAYLDDPAESRLIMSMKSYLAQASFQETRLFGKTMRLEDLIARFLRALMDKAGYAPESTSVTIGRPVRFAGERANDALGVSRLEQSFMAAGFPKPHIVPEPEGAGWRFMQRLDRASTILVGDFGGGTSDFSIMRFDPAEEERVQTLGHSGVGIAGDQFDARIIEHVVAPALGRNATYRVMGGAALPVPPEWFLDLGRWHRLSMMRTPQTLRSIEDVAKTSSAPDALRHLYRLIDDQAGQGLHRAVSEAKAALSHHDQTTLSFAHGQFKLDATINRTEFEQWIAPDLARMDAAIAQALSEAGNPTIDRVFLTGGTSFVPAVRALFSRRFGNDKIDSGSEFVSVAEGLALIEAGRKAA</sequence>
<protein>
    <submittedName>
        <fullName evidence="4">Hsp70 family protein</fullName>
    </submittedName>
</protein>
<evidence type="ECO:0000256" key="3">
    <source>
        <dbReference type="ARBA" id="ARBA00022840"/>
    </source>
</evidence>
<dbReference type="PANTHER" id="PTHR19375">
    <property type="entry name" value="HEAT SHOCK PROTEIN 70KDA"/>
    <property type="match status" value="1"/>
</dbReference>
<dbReference type="GO" id="GO:0005524">
    <property type="term" value="F:ATP binding"/>
    <property type="evidence" value="ECO:0007669"/>
    <property type="project" value="UniProtKB-KW"/>
</dbReference>
<dbReference type="InterPro" id="IPR018181">
    <property type="entry name" value="Heat_shock_70_CS"/>
</dbReference>
<dbReference type="Proteomes" id="UP000317214">
    <property type="component" value="Chromosome"/>
</dbReference>